<evidence type="ECO:0000313" key="17">
    <source>
        <dbReference type="EMBL" id="CAB3989755.1"/>
    </source>
</evidence>
<dbReference type="InterPro" id="IPR026126">
    <property type="entry name" value="BABAM1"/>
</dbReference>
<comment type="subcellular location">
    <subcellularLocation>
        <location evidence="2">Cytoplasm</location>
    </subcellularLocation>
    <subcellularLocation>
        <location evidence="1">Nucleus</location>
    </subcellularLocation>
</comment>
<evidence type="ECO:0000256" key="8">
    <source>
        <dbReference type="ARBA" id="ARBA00022776"/>
    </source>
</evidence>
<sequence>MNQQQANPSSIQQPVTGAAAQQPEILPQQSASVNPFQQPPQQSASITPAQQPANAPSAPPPDDPLPDSNRPQETTILPGEEKRESPEGQEKQQENGVETEEDEQQTPKINCPEKIVLCFDLSSELNEIILRQNQKERSVFEQLKKSTEIFVKHKLRFNKKHQIAILTFEKEALWVQDFSSDVNLINDTLDNIRTSPTDPLPQFDMMSLLETIENHVELPKSSNIVDIPPEYVVRVILIYGRSHSEIPSLSSEAKRIFDQYVSCRLFFFDVLYIHEVPSEDNKCQEIYDALCKLDETEECFVLEVSTYVATRLYESTAKLLAHPLQRPKQQDIEYRIIINDSSDDETEPEQRN</sequence>
<dbReference type="OrthoDB" id="547311at2759"/>
<evidence type="ECO:0000256" key="4">
    <source>
        <dbReference type="ARBA" id="ARBA00019437"/>
    </source>
</evidence>
<evidence type="ECO:0000256" key="14">
    <source>
        <dbReference type="ARBA" id="ARBA00030984"/>
    </source>
</evidence>
<dbReference type="GO" id="GO:0070531">
    <property type="term" value="C:BRCA1-A complex"/>
    <property type="evidence" value="ECO:0007669"/>
    <property type="project" value="InterPro"/>
</dbReference>
<gene>
    <name evidence="17" type="ORF">PACLA_8A077160</name>
</gene>
<evidence type="ECO:0000256" key="2">
    <source>
        <dbReference type="ARBA" id="ARBA00004496"/>
    </source>
</evidence>
<dbReference type="CDD" id="cd21502">
    <property type="entry name" value="vWA_BABAM1"/>
    <property type="match status" value="1"/>
</dbReference>
<comment type="caution">
    <text evidence="17">The sequence shown here is derived from an EMBL/GenBank/DDBJ whole genome shotgun (WGS) entry which is preliminary data.</text>
</comment>
<keyword evidence="6" id="KW-0132">Cell division</keyword>
<evidence type="ECO:0000256" key="13">
    <source>
        <dbReference type="ARBA" id="ARBA00023306"/>
    </source>
</evidence>
<dbReference type="SUPFAM" id="SSF53300">
    <property type="entry name" value="vWA-like"/>
    <property type="match status" value="1"/>
</dbReference>
<dbReference type="AlphaFoldDB" id="A0A6S7GDI8"/>
<proteinExistence type="inferred from homology"/>
<dbReference type="GO" id="GO:0016604">
    <property type="term" value="C:nuclear body"/>
    <property type="evidence" value="ECO:0007669"/>
    <property type="project" value="TreeGrafter"/>
</dbReference>
<dbReference type="EMBL" id="CACRXK020001546">
    <property type="protein sequence ID" value="CAB3989755.1"/>
    <property type="molecule type" value="Genomic_DNA"/>
</dbReference>
<evidence type="ECO:0000256" key="3">
    <source>
        <dbReference type="ARBA" id="ARBA00010809"/>
    </source>
</evidence>
<keyword evidence="7" id="KW-0227">DNA damage</keyword>
<feature type="compositionally biased region" description="Basic and acidic residues" evidence="16">
    <location>
        <begin position="79"/>
        <end position="93"/>
    </location>
</feature>
<feature type="compositionally biased region" description="Polar residues" evidence="16">
    <location>
        <begin position="1"/>
        <end position="15"/>
    </location>
</feature>
<keyword evidence="8" id="KW-0498">Mitosis</keyword>
<evidence type="ECO:0000256" key="10">
    <source>
        <dbReference type="ARBA" id="ARBA00022853"/>
    </source>
</evidence>
<evidence type="ECO:0000256" key="7">
    <source>
        <dbReference type="ARBA" id="ARBA00022763"/>
    </source>
</evidence>
<evidence type="ECO:0000256" key="9">
    <source>
        <dbReference type="ARBA" id="ARBA00022786"/>
    </source>
</evidence>
<keyword evidence="12" id="KW-0539">Nucleus</keyword>
<feature type="region of interest" description="Disordered" evidence="16">
    <location>
        <begin position="1"/>
        <end position="108"/>
    </location>
</feature>
<organism evidence="17 18">
    <name type="scientific">Paramuricea clavata</name>
    <name type="common">Red gorgonian</name>
    <name type="synonym">Violescent sea-whip</name>
    <dbReference type="NCBI Taxonomy" id="317549"/>
    <lineage>
        <taxon>Eukaryota</taxon>
        <taxon>Metazoa</taxon>
        <taxon>Cnidaria</taxon>
        <taxon>Anthozoa</taxon>
        <taxon>Octocorallia</taxon>
        <taxon>Malacalcyonacea</taxon>
        <taxon>Plexauridae</taxon>
        <taxon>Paramuricea</taxon>
    </lineage>
</organism>
<reference evidence="17" key="1">
    <citation type="submission" date="2020-04" db="EMBL/GenBank/DDBJ databases">
        <authorList>
            <person name="Alioto T."/>
            <person name="Alioto T."/>
            <person name="Gomez Garrido J."/>
        </authorList>
    </citation>
    <scope>NUCLEOTIDE SEQUENCE</scope>
    <source>
        <strain evidence="17">A484AB</strain>
    </source>
</reference>
<evidence type="ECO:0000256" key="11">
    <source>
        <dbReference type="ARBA" id="ARBA00023204"/>
    </source>
</evidence>
<evidence type="ECO:0000256" key="1">
    <source>
        <dbReference type="ARBA" id="ARBA00004123"/>
    </source>
</evidence>
<dbReference type="PANTHER" id="PTHR15660">
    <property type="entry name" value="BRISC AND BRCA1-A COMPLEX MEMBER 1"/>
    <property type="match status" value="1"/>
</dbReference>
<name>A0A6S7GDI8_PARCT</name>
<dbReference type="GO" id="GO:0045739">
    <property type="term" value="P:positive regulation of DNA repair"/>
    <property type="evidence" value="ECO:0007669"/>
    <property type="project" value="InterPro"/>
</dbReference>
<keyword evidence="5" id="KW-0963">Cytoplasm</keyword>
<evidence type="ECO:0000256" key="12">
    <source>
        <dbReference type="ARBA" id="ARBA00023242"/>
    </source>
</evidence>
<evidence type="ECO:0000256" key="6">
    <source>
        <dbReference type="ARBA" id="ARBA00022618"/>
    </source>
</evidence>
<dbReference type="GO" id="GO:0006302">
    <property type="term" value="P:double-strand break repair"/>
    <property type="evidence" value="ECO:0007669"/>
    <property type="project" value="TreeGrafter"/>
</dbReference>
<evidence type="ECO:0000256" key="5">
    <source>
        <dbReference type="ARBA" id="ARBA00022490"/>
    </source>
</evidence>
<keyword evidence="18" id="KW-1185">Reference proteome</keyword>
<keyword evidence="9" id="KW-0833">Ubl conjugation pathway</keyword>
<feature type="compositionally biased region" description="Polar residues" evidence="16">
    <location>
        <begin position="27"/>
        <end position="47"/>
    </location>
</feature>
<keyword evidence="11" id="KW-0234">DNA repair</keyword>
<evidence type="ECO:0000256" key="16">
    <source>
        <dbReference type="SAM" id="MobiDB-lite"/>
    </source>
</evidence>
<evidence type="ECO:0000256" key="15">
    <source>
        <dbReference type="ARBA" id="ARBA00031038"/>
    </source>
</evidence>
<dbReference type="Proteomes" id="UP001152795">
    <property type="component" value="Unassembled WGS sequence"/>
</dbReference>
<dbReference type="GO" id="GO:0070552">
    <property type="term" value="C:BRISC complex"/>
    <property type="evidence" value="ECO:0007669"/>
    <property type="project" value="InterPro"/>
</dbReference>
<comment type="similarity">
    <text evidence="3">Belongs to the BABAM1 family.</text>
</comment>
<dbReference type="GO" id="GO:0006325">
    <property type="term" value="P:chromatin organization"/>
    <property type="evidence" value="ECO:0007669"/>
    <property type="project" value="UniProtKB-KW"/>
</dbReference>
<keyword evidence="13" id="KW-0131">Cell cycle</keyword>
<evidence type="ECO:0000313" key="18">
    <source>
        <dbReference type="Proteomes" id="UP001152795"/>
    </source>
</evidence>
<accession>A0A6S7GDI8</accession>
<dbReference type="PANTHER" id="PTHR15660:SF1">
    <property type="entry name" value="BRISC AND BRCA1-A COMPLEX MEMBER 1"/>
    <property type="match status" value="1"/>
</dbReference>
<dbReference type="InterPro" id="IPR036465">
    <property type="entry name" value="vWFA_dom_sf"/>
</dbReference>
<protein>
    <recommendedName>
        <fullName evidence="4">BRISC and BRCA1-A complex member 1</fullName>
    </recommendedName>
    <alternativeName>
        <fullName evidence="14">Mediator of RAP80 interactions and targeting subunit of 40 kDa</fullName>
    </alternativeName>
    <alternativeName>
        <fullName evidence="15">New component of the BRCA1-A complex</fullName>
    </alternativeName>
</protein>
<keyword evidence="10" id="KW-0156">Chromatin regulator</keyword>
<dbReference type="Gene3D" id="3.40.50.410">
    <property type="entry name" value="von Willebrand factor, type A domain"/>
    <property type="match status" value="1"/>
</dbReference>
<dbReference type="GO" id="GO:0005737">
    <property type="term" value="C:cytoplasm"/>
    <property type="evidence" value="ECO:0007669"/>
    <property type="project" value="UniProtKB-SubCell"/>
</dbReference>
<dbReference type="GO" id="GO:0051301">
    <property type="term" value="P:cell division"/>
    <property type="evidence" value="ECO:0007669"/>
    <property type="project" value="UniProtKB-KW"/>
</dbReference>
<dbReference type="GO" id="GO:0007095">
    <property type="term" value="P:mitotic G2 DNA damage checkpoint signaling"/>
    <property type="evidence" value="ECO:0007669"/>
    <property type="project" value="TreeGrafter"/>
</dbReference>